<dbReference type="Proteomes" id="UP000076552">
    <property type="component" value="Unassembled WGS sequence"/>
</dbReference>
<sequence length="1037" mass="116912">MAELAGTIVGVVSLGLQVCSGINAYLDGIQSRKEDIASTTRHCKTTEILLKETESLRGRLAGLASTNSTALQEHITAAKAELLLLENYLAKICTESSSKKILYPFRRDHLNLLDSRLERASKALQGALQLAGLEVSLNSSESLRGMRTSFETLAQDFSETSSEMQTSIIEIRESTSLSRQENMAIMESVAQLNTMMSALVSSGPVALVPRLVSKPDTLRRVCDEMEVRQTLRPGHQASSPRPDSSLVMKSSEQPINTYPELHCRCNCRRISHRRKREFGPAFVLSKNVIERVHLAGCPLAGFDVEMTRSWSAGISIRAFRKLVSTAVTLTMFSTLGAGGFGLAPSISYHNIRDQSPAFKVIDLLIKAFEARVWNEYESTELVQRGIRSLQASFMAKTSSPSDLDSKGETLLSHLAFFSYSPSFVRHRNVILDFLAKARVSRDRPDQFGILPLQRVLSAFIVQSKHSTQSLQTIDNLCPDELVFDFDIGEMNEIGFILNRMSLYRTVIKNSSRIKKLYEDHPLESIFREDKKALLEMLNRDSSTPDLSSVGAFKETALHHLVGWTEGLRIILRRFGKSIIQKHDLRTTTVLRSALFWSGQICASPKTVRCSKTCCCADSVKVLLEVDSDCVSRTVTRSGHGWTTALAEASWRARDLAIEELKHRRQQLKELALSRLKPVDIDRLALCEPQVLDQHTGEVLKALQAAGENLPAQLTTNTVDRWSRTNSMYHQIGHTHINSVLLAGALYSKGFHDVDLLDDRGLTPLCISKCSRFSAWLIDHGANLGKEIPGNVGSTAAHYLFSQLGNYLIYKMEGISNILETVRILPHYDSYLDECRCGCSSDGCHPYTVMWNVVMCPWPTYCTTRTSLTEIMKRIYRQCVILEDGWEVPRRIKSICLRACTFGALPLRHTCCSCWAYDEYNNWVRTETFSKLEESEIQEIREEEVVELALLEALILEFERKLDEVNCSLAEFFQTHWVTRMDEVIGEMEDRALREEDIKGARELGIVLQVKDTEEREEIEGDKSQLAYWYKRLDALIE</sequence>
<evidence type="ECO:0000256" key="1">
    <source>
        <dbReference type="SAM" id="MobiDB-lite"/>
    </source>
</evidence>
<protein>
    <recommendedName>
        <fullName evidence="4">Fungal N-terminal domain-containing protein</fullName>
    </recommendedName>
</protein>
<feature type="compositionally biased region" description="Polar residues" evidence="1">
    <location>
        <begin position="236"/>
        <end position="248"/>
    </location>
</feature>
<keyword evidence="3" id="KW-1185">Reference proteome</keyword>
<proteinExistence type="predicted"/>
<comment type="caution">
    <text evidence="2">The sequence shown here is derived from an EMBL/GenBank/DDBJ whole genome shotgun (WGS) entry which is preliminary data.</text>
</comment>
<evidence type="ECO:0000313" key="2">
    <source>
        <dbReference type="EMBL" id="KZL74609.1"/>
    </source>
</evidence>
<evidence type="ECO:0000313" key="3">
    <source>
        <dbReference type="Proteomes" id="UP000076552"/>
    </source>
</evidence>
<gene>
    <name evidence="2" type="ORF">CT0861_00106</name>
</gene>
<accession>A0A166VIK5</accession>
<name>A0A166VIK5_9PEZI</name>
<dbReference type="AlphaFoldDB" id="A0A166VIK5"/>
<reference evidence="2 3" key="1">
    <citation type="submission" date="2015-06" db="EMBL/GenBank/DDBJ databases">
        <title>Survival trade-offs in plant roots during colonization by closely related pathogenic and mutualistic fungi.</title>
        <authorList>
            <person name="Hacquard S."/>
            <person name="Kracher B."/>
            <person name="Hiruma K."/>
            <person name="Weinman A."/>
            <person name="Muench P."/>
            <person name="Garrido Oter R."/>
            <person name="Ver Loren van Themaat E."/>
            <person name="Dallerey J.-F."/>
            <person name="Damm U."/>
            <person name="Henrissat B."/>
            <person name="Lespinet O."/>
            <person name="Thon M."/>
            <person name="Kemen E."/>
            <person name="McHardy A.C."/>
            <person name="Schulze-Lefert P."/>
            <person name="O'Connell R.J."/>
        </authorList>
    </citation>
    <scope>NUCLEOTIDE SEQUENCE [LARGE SCALE GENOMIC DNA]</scope>
    <source>
        <strain evidence="2 3">0861</strain>
    </source>
</reference>
<organism evidence="2 3">
    <name type="scientific">Colletotrichum tofieldiae</name>
    <dbReference type="NCBI Taxonomy" id="708197"/>
    <lineage>
        <taxon>Eukaryota</taxon>
        <taxon>Fungi</taxon>
        <taxon>Dikarya</taxon>
        <taxon>Ascomycota</taxon>
        <taxon>Pezizomycotina</taxon>
        <taxon>Sordariomycetes</taxon>
        <taxon>Hypocreomycetidae</taxon>
        <taxon>Glomerellales</taxon>
        <taxon>Glomerellaceae</taxon>
        <taxon>Colletotrichum</taxon>
        <taxon>Colletotrichum spaethianum species complex</taxon>
    </lineage>
</organism>
<dbReference type="EMBL" id="LFIV01000031">
    <property type="protein sequence ID" value="KZL74609.1"/>
    <property type="molecule type" value="Genomic_DNA"/>
</dbReference>
<evidence type="ECO:0008006" key="4">
    <source>
        <dbReference type="Google" id="ProtNLM"/>
    </source>
</evidence>
<feature type="region of interest" description="Disordered" evidence="1">
    <location>
        <begin position="229"/>
        <end position="248"/>
    </location>
</feature>